<dbReference type="GO" id="GO:0005739">
    <property type="term" value="C:mitochondrion"/>
    <property type="evidence" value="ECO:0007669"/>
    <property type="project" value="TreeGrafter"/>
</dbReference>
<accession>A0A212CBH2</accession>
<name>A0A212CBH2_CEREH</name>
<dbReference type="InterPro" id="IPR013216">
    <property type="entry name" value="Methyltransf_11"/>
</dbReference>
<dbReference type="OrthoDB" id="16816at2759"/>
<evidence type="ECO:0000313" key="9">
    <source>
        <dbReference type="Proteomes" id="UP000242450"/>
    </source>
</evidence>
<dbReference type="InterPro" id="IPR029063">
    <property type="entry name" value="SAM-dependent_MTases_sf"/>
</dbReference>
<keyword evidence="9" id="KW-1185">Reference proteome</keyword>
<feature type="domain" description="Methyltransferase type 11" evidence="7">
    <location>
        <begin position="112"/>
        <end position="187"/>
    </location>
</feature>
<evidence type="ECO:0000256" key="5">
    <source>
        <dbReference type="ARBA" id="ARBA00041833"/>
    </source>
</evidence>
<evidence type="ECO:0000256" key="2">
    <source>
        <dbReference type="ARBA" id="ARBA00022603"/>
    </source>
</evidence>
<proteinExistence type="inferred from homology"/>
<evidence type="ECO:0000256" key="1">
    <source>
        <dbReference type="ARBA" id="ARBA00008361"/>
    </source>
</evidence>
<dbReference type="InterPro" id="IPR050602">
    <property type="entry name" value="Malonyl-ACP_OMT"/>
</dbReference>
<comment type="caution">
    <text evidence="8">The sequence shown here is derived from an EMBL/GenBank/DDBJ whole genome shotgun (WGS) entry which is preliminary data.</text>
</comment>
<dbReference type="GO" id="GO:0032259">
    <property type="term" value="P:methylation"/>
    <property type="evidence" value="ECO:0007669"/>
    <property type="project" value="UniProtKB-KW"/>
</dbReference>
<dbReference type="GO" id="GO:0008757">
    <property type="term" value="F:S-adenosylmethionine-dependent methyltransferase activity"/>
    <property type="evidence" value="ECO:0007669"/>
    <property type="project" value="InterPro"/>
</dbReference>
<dbReference type="GO" id="GO:0032981">
    <property type="term" value="P:mitochondrial respiratory chain complex I assembly"/>
    <property type="evidence" value="ECO:0007669"/>
    <property type="project" value="TreeGrafter"/>
</dbReference>
<evidence type="ECO:0000256" key="3">
    <source>
        <dbReference type="ARBA" id="ARBA00022679"/>
    </source>
</evidence>
<dbReference type="CDD" id="cd02440">
    <property type="entry name" value="AdoMet_MTases"/>
    <property type="match status" value="1"/>
</dbReference>
<dbReference type="PANTHER" id="PTHR13090">
    <property type="entry name" value="ARGININE-HYDROXYLASE NDUFAF5, MITOCHONDRIAL"/>
    <property type="match status" value="1"/>
</dbReference>
<comment type="similarity">
    <text evidence="1">Belongs to the methyltransferase superfamily.</text>
</comment>
<dbReference type="Gene3D" id="3.40.50.150">
    <property type="entry name" value="Vaccinia Virus protein VP39"/>
    <property type="match status" value="1"/>
</dbReference>
<organism evidence="8 9">
    <name type="scientific">Cervus elaphus hippelaphus</name>
    <name type="common">European red deer</name>
    <dbReference type="NCBI Taxonomy" id="46360"/>
    <lineage>
        <taxon>Eukaryota</taxon>
        <taxon>Metazoa</taxon>
        <taxon>Chordata</taxon>
        <taxon>Craniata</taxon>
        <taxon>Vertebrata</taxon>
        <taxon>Euteleostomi</taxon>
        <taxon>Mammalia</taxon>
        <taxon>Eutheria</taxon>
        <taxon>Laurasiatheria</taxon>
        <taxon>Artiodactyla</taxon>
        <taxon>Ruminantia</taxon>
        <taxon>Pecora</taxon>
        <taxon>Cervidae</taxon>
        <taxon>Cervinae</taxon>
        <taxon>Cervus</taxon>
    </lineage>
</organism>
<dbReference type="SUPFAM" id="SSF53335">
    <property type="entry name" value="S-adenosyl-L-methionine-dependent methyltransferases"/>
    <property type="match status" value="1"/>
</dbReference>
<protein>
    <recommendedName>
        <fullName evidence="4">Arginine-hydroxylase NDUFAF5, mitochondrial</fullName>
    </recommendedName>
    <alternativeName>
        <fullName evidence="5">NADH dehydrogenase [ubiquinone] 1 alpha subcomplex assembly factor 5</fullName>
    </alternativeName>
    <alternativeName>
        <fullName evidence="6">Putative methyltransferase NDUFAF5</fullName>
    </alternativeName>
</protein>
<reference evidence="8 9" key="1">
    <citation type="journal article" date="2018" name="Mol. Genet. Genomics">
        <title>The red deer Cervus elaphus genome CerEla1.0: sequencing, annotating, genes, and chromosomes.</title>
        <authorList>
            <person name="Bana N.A."/>
            <person name="Nyiri A."/>
            <person name="Nagy J."/>
            <person name="Frank K."/>
            <person name="Nagy T."/>
            <person name="Steger V."/>
            <person name="Schiller M."/>
            <person name="Lakatos P."/>
            <person name="Sugar L."/>
            <person name="Horn P."/>
            <person name="Barta E."/>
            <person name="Orosz L."/>
        </authorList>
    </citation>
    <scope>NUCLEOTIDE SEQUENCE [LARGE SCALE GENOMIC DNA]</scope>
    <source>
        <strain evidence="8">Hungarian</strain>
    </source>
</reference>
<evidence type="ECO:0000259" key="7">
    <source>
        <dbReference type="Pfam" id="PF08241"/>
    </source>
</evidence>
<keyword evidence="2" id="KW-0489">Methyltransferase</keyword>
<evidence type="ECO:0000256" key="4">
    <source>
        <dbReference type="ARBA" id="ARBA00040937"/>
    </source>
</evidence>
<dbReference type="EMBL" id="MKHE01000023">
    <property type="protein sequence ID" value="OWK03194.1"/>
    <property type="molecule type" value="Genomic_DNA"/>
</dbReference>
<sequence length="248" mass="27421">MALLTPLRFSWRQLPAAGVPVKNFGLRTVASGASFPSGGGSPKAFNIFDRDLKRKQKNWAARQPEPMKFDYLKEEVSLRDGAEGGSAPRLRVPELRPGPERRHLAVDFRLALDVGCGRGYIAEHLNKKNALETEIPTVSVLADEEFLPFRENTFDLVVSSLSLHWVNDLPRALGQIHYVLKPDGVFIGAMFGGDTLFELRCSLQLAETEREGGFSPHVSPFTAVNDLGHLLGRAGFNTLTVVTIKRIE</sequence>
<gene>
    <name evidence="8" type="ORF">Celaphus_00007424</name>
</gene>
<dbReference type="AlphaFoldDB" id="A0A212CBH2"/>
<dbReference type="Proteomes" id="UP000242450">
    <property type="component" value="Chromosome 23"/>
</dbReference>
<dbReference type="PANTHER" id="PTHR13090:SF1">
    <property type="entry name" value="ARGININE-HYDROXYLASE NDUFAF5, MITOCHONDRIAL"/>
    <property type="match status" value="1"/>
</dbReference>
<evidence type="ECO:0000313" key="8">
    <source>
        <dbReference type="EMBL" id="OWK03194.1"/>
    </source>
</evidence>
<keyword evidence="3" id="KW-0808">Transferase</keyword>
<evidence type="ECO:0000256" key="6">
    <source>
        <dbReference type="ARBA" id="ARBA00042549"/>
    </source>
</evidence>
<dbReference type="Pfam" id="PF08241">
    <property type="entry name" value="Methyltransf_11"/>
    <property type="match status" value="1"/>
</dbReference>